<dbReference type="InterPro" id="IPR008920">
    <property type="entry name" value="TF_FadR/GntR_C"/>
</dbReference>
<dbReference type="EMBL" id="FN554889">
    <property type="protein sequence ID" value="CBG74022.1"/>
    <property type="molecule type" value="Genomic_DNA"/>
</dbReference>
<dbReference type="STRING" id="680198.SCAB_70291"/>
<evidence type="ECO:0000259" key="5">
    <source>
        <dbReference type="PROSITE" id="PS50949"/>
    </source>
</evidence>
<dbReference type="GO" id="GO:0003677">
    <property type="term" value="F:DNA binding"/>
    <property type="evidence" value="ECO:0007669"/>
    <property type="project" value="UniProtKB-KW"/>
</dbReference>
<feature type="region of interest" description="Disordered" evidence="4">
    <location>
        <begin position="211"/>
        <end position="251"/>
    </location>
</feature>
<dbReference type="KEGG" id="scb:SCAB_70291"/>
<feature type="compositionally biased region" description="Acidic residues" evidence="4">
    <location>
        <begin position="213"/>
        <end position="223"/>
    </location>
</feature>
<dbReference type="CDD" id="cd07377">
    <property type="entry name" value="WHTH_GntR"/>
    <property type="match status" value="1"/>
</dbReference>
<dbReference type="PANTHER" id="PTHR43537">
    <property type="entry name" value="TRANSCRIPTIONAL REGULATOR, GNTR FAMILY"/>
    <property type="match status" value="1"/>
</dbReference>
<keyword evidence="1" id="KW-0805">Transcription regulation</keyword>
<gene>
    <name evidence="6" type="ordered locus">SCAB_70291</name>
</gene>
<evidence type="ECO:0000313" key="6">
    <source>
        <dbReference type="EMBL" id="CBG74022.1"/>
    </source>
</evidence>
<protein>
    <submittedName>
        <fullName evidence="6">Putative GntR-family transcriptional regulator</fullName>
    </submittedName>
</protein>
<evidence type="ECO:0000256" key="3">
    <source>
        <dbReference type="ARBA" id="ARBA00023163"/>
    </source>
</evidence>
<dbReference type="InterPro" id="IPR011711">
    <property type="entry name" value="GntR_C"/>
</dbReference>
<proteinExistence type="predicted"/>
<dbReference type="SMART" id="SM00345">
    <property type="entry name" value="HTH_GNTR"/>
    <property type="match status" value="1"/>
</dbReference>
<dbReference type="InterPro" id="IPR000524">
    <property type="entry name" value="Tscrpt_reg_HTH_GntR"/>
</dbReference>
<feature type="compositionally biased region" description="Low complexity" evidence="4">
    <location>
        <begin position="240"/>
        <end position="251"/>
    </location>
</feature>
<organism evidence="6 7">
    <name type="scientific">Streptomyces scabiei (strain 87.22)</name>
    <dbReference type="NCBI Taxonomy" id="680198"/>
    <lineage>
        <taxon>Bacteria</taxon>
        <taxon>Bacillati</taxon>
        <taxon>Actinomycetota</taxon>
        <taxon>Actinomycetes</taxon>
        <taxon>Kitasatosporales</taxon>
        <taxon>Streptomycetaceae</taxon>
        <taxon>Streptomyces</taxon>
    </lineage>
</organism>
<evidence type="ECO:0000256" key="4">
    <source>
        <dbReference type="SAM" id="MobiDB-lite"/>
    </source>
</evidence>
<dbReference type="Pfam" id="PF07729">
    <property type="entry name" value="FCD"/>
    <property type="match status" value="1"/>
</dbReference>
<dbReference type="Proteomes" id="UP000001444">
    <property type="component" value="Chromosome"/>
</dbReference>
<evidence type="ECO:0000256" key="2">
    <source>
        <dbReference type="ARBA" id="ARBA00023125"/>
    </source>
</evidence>
<dbReference type="SUPFAM" id="SSF46785">
    <property type="entry name" value="Winged helix' DNA-binding domain"/>
    <property type="match status" value="1"/>
</dbReference>
<dbReference type="GO" id="GO:0003700">
    <property type="term" value="F:DNA-binding transcription factor activity"/>
    <property type="evidence" value="ECO:0007669"/>
    <property type="project" value="InterPro"/>
</dbReference>
<feature type="region of interest" description="Disordered" evidence="4">
    <location>
        <begin position="271"/>
        <end position="341"/>
    </location>
</feature>
<keyword evidence="2" id="KW-0238">DNA-binding</keyword>
<dbReference type="Pfam" id="PF00392">
    <property type="entry name" value="GntR"/>
    <property type="match status" value="1"/>
</dbReference>
<sequence length="341" mass="34800">MEAIRPVARTLLRDRAYQAIRDAIVAGEIEPGAVVRDAEFAELLGLSRAPVREAFSRLVDEGLLESKPQSYTRVTAVVASDVRDAAAVVGAMHELVARTAVPRLFAADVEMMRSANERFAAAVRTGDVDAALVADDELHDVLVRVSGNRAAAATVARYTPLIRRLERRRFGEGGNCRSAGLHEQLIAACAAGDTDGAVRVTAEIWRGLAALADEPDEPDEPNGPDEQREQVEQAGGALPASAGTEGGASAVSAEAAGGASAASTEAAAGVFPGSAEEAGHASPVPAEAAGGSLTASASAASAASAASVEEAADASARPLAHEPAHQPAGEPGDAPVRRADR</sequence>
<dbReference type="AlphaFoldDB" id="C9YYC0"/>
<dbReference type="InterPro" id="IPR036388">
    <property type="entry name" value="WH-like_DNA-bd_sf"/>
</dbReference>
<dbReference type="Gene3D" id="1.10.10.10">
    <property type="entry name" value="Winged helix-like DNA-binding domain superfamily/Winged helix DNA-binding domain"/>
    <property type="match status" value="1"/>
</dbReference>
<evidence type="ECO:0000313" key="7">
    <source>
        <dbReference type="Proteomes" id="UP000001444"/>
    </source>
</evidence>
<dbReference type="Gene3D" id="1.20.120.530">
    <property type="entry name" value="GntR ligand-binding domain-like"/>
    <property type="match status" value="1"/>
</dbReference>
<dbReference type="SMART" id="SM00895">
    <property type="entry name" value="FCD"/>
    <property type="match status" value="1"/>
</dbReference>
<dbReference type="PROSITE" id="PS50949">
    <property type="entry name" value="HTH_GNTR"/>
    <property type="match status" value="1"/>
</dbReference>
<dbReference type="SUPFAM" id="SSF48008">
    <property type="entry name" value="GntR ligand-binding domain-like"/>
    <property type="match status" value="1"/>
</dbReference>
<dbReference type="PANTHER" id="PTHR43537:SF45">
    <property type="entry name" value="GNTR FAMILY REGULATORY PROTEIN"/>
    <property type="match status" value="1"/>
</dbReference>
<keyword evidence="3" id="KW-0804">Transcription</keyword>
<keyword evidence="7" id="KW-1185">Reference proteome</keyword>
<feature type="compositionally biased region" description="Low complexity" evidence="4">
    <location>
        <begin position="286"/>
        <end position="316"/>
    </location>
</feature>
<feature type="domain" description="HTH gntR-type" evidence="5">
    <location>
        <begin position="10"/>
        <end position="77"/>
    </location>
</feature>
<dbReference type="InterPro" id="IPR036390">
    <property type="entry name" value="WH_DNA-bd_sf"/>
</dbReference>
<accession>C9YYC0</accession>
<name>C9YYC0_STRSW</name>
<dbReference type="eggNOG" id="COG1802">
    <property type="taxonomic scope" value="Bacteria"/>
</dbReference>
<dbReference type="HOGENOM" id="CLU_813596_0_0_11"/>
<evidence type="ECO:0000256" key="1">
    <source>
        <dbReference type="ARBA" id="ARBA00023015"/>
    </source>
</evidence>
<reference evidence="6 7" key="1">
    <citation type="journal article" date="2010" name="Mol. Plant Microbe Interact.">
        <title>Streptomyces scabies 87-22 contains a coronafacic acid-like biosynthetic cluster that contributes to plant-microbe interactions.</title>
        <authorList>
            <person name="Bignell D.R."/>
            <person name="Seipke R.F."/>
            <person name="Huguet-Tapia J.C."/>
            <person name="Chambers A.H."/>
            <person name="Parry R.J."/>
            <person name="Loria R."/>
        </authorList>
    </citation>
    <scope>NUCLEOTIDE SEQUENCE [LARGE SCALE GENOMIC DNA]</scope>
    <source>
        <strain evidence="6 7">87.22</strain>
    </source>
</reference>